<accession>A0A7K4C0B8</accession>
<comment type="caution">
    <text evidence="2">The sequence shown here is derived from an EMBL/GenBank/DDBJ whole genome shotgun (WGS) entry which is preliminary data.</text>
</comment>
<protein>
    <submittedName>
        <fullName evidence="2">Uncharacterized protein</fullName>
    </submittedName>
</protein>
<dbReference type="EMBL" id="JAAZKV010000028">
    <property type="protein sequence ID" value="NMA44851.1"/>
    <property type="molecule type" value="Genomic_DNA"/>
</dbReference>
<evidence type="ECO:0000313" key="3">
    <source>
        <dbReference type="Proteomes" id="UP000526302"/>
    </source>
</evidence>
<dbReference type="AlphaFoldDB" id="A0A7K4C0B8"/>
<feature type="transmembrane region" description="Helical" evidence="1">
    <location>
        <begin position="38"/>
        <end position="55"/>
    </location>
</feature>
<proteinExistence type="predicted"/>
<dbReference type="Proteomes" id="UP000526302">
    <property type="component" value="Unassembled WGS sequence"/>
</dbReference>
<keyword evidence="1" id="KW-0472">Membrane</keyword>
<organism evidence="2 3">
    <name type="scientific">Candidatus Iainarchaeum sp</name>
    <dbReference type="NCBI Taxonomy" id="3101447"/>
    <lineage>
        <taxon>Archaea</taxon>
        <taxon>Candidatus Iainarchaeota</taxon>
        <taxon>Candidatus Iainarchaeia</taxon>
        <taxon>Candidatus Iainarchaeales</taxon>
        <taxon>Candidatus Iainarchaeaceae</taxon>
        <taxon>Candidatus Iainarchaeum</taxon>
    </lineage>
</organism>
<feature type="transmembrane region" description="Helical" evidence="1">
    <location>
        <begin position="6"/>
        <end position="31"/>
    </location>
</feature>
<reference evidence="2 3" key="1">
    <citation type="journal article" date="2020" name="Biotechnol. Biofuels">
        <title>New insights from the biogas microbiome by comprehensive genome-resolved metagenomics of nearly 1600 species originating from multiple anaerobic digesters.</title>
        <authorList>
            <person name="Campanaro S."/>
            <person name="Treu L."/>
            <person name="Rodriguez-R L.M."/>
            <person name="Kovalovszki A."/>
            <person name="Ziels R.M."/>
            <person name="Maus I."/>
            <person name="Zhu X."/>
            <person name="Kougias P.G."/>
            <person name="Basile A."/>
            <person name="Luo G."/>
            <person name="Schluter A."/>
            <person name="Konstantinidis K.T."/>
            <person name="Angelidaki I."/>
        </authorList>
    </citation>
    <scope>NUCLEOTIDE SEQUENCE [LARGE SCALE GENOMIC DNA]</scope>
    <source>
        <strain evidence="2">AS22ysBPME_79</strain>
    </source>
</reference>
<keyword evidence="1" id="KW-1133">Transmembrane helix</keyword>
<keyword evidence="1" id="KW-0812">Transmembrane</keyword>
<name>A0A7K4C0B8_9ARCH</name>
<evidence type="ECO:0000313" key="2">
    <source>
        <dbReference type="EMBL" id="NMA44851.1"/>
    </source>
</evidence>
<gene>
    <name evidence="2" type="ORF">GX950_03520</name>
</gene>
<sequence length="100" mass="10681">MNYLISVTIIALAISFGEGWMALGATLILIVASKEVKASLLMVISYVVFYVINGIGMKDYWFFGVLGLILLGYLFGFGKEEAPADPYAGLLGGGGMEGMM</sequence>
<evidence type="ECO:0000256" key="1">
    <source>
        <dbReference type="SAM" id="Phobius"/>
    </source>
</evidence>
<feature type="transmembrane region" description="Helical" evidence="1">
    <location>
        <begin position="61"/>
        <end position="78"/>
    </location>
</feature>